<dbReference type="GO" id="GO:0034728">
    <property type="term" value="P:nucleosome organization"/>
    <property type="evidence" value="ECO:0007669"/>
    <property type="project" value="TreeGrafter"/>
</dbReference>
<evidence type="ECO:0000259" key="6">
    <source>
        <dbReference type="PROSITE" id="PS51192"/>
    </source>
</evidence>
<dbReference type="InterPro" id="IPR027417">
    <property type="entry name" value="P-loop_NTPase"/>
</dbReference>
<dbReference type="InterPro" id="IPR038718">
    <property type="entry name" value="SNF2-like_sf"/>
</dbReference>
<dbReference type="InterPro" id="IPR000330">
    <property type="entry name" value="SNF2_N"/>
</dbReference>
<dbReference type="GO" id="GO:0003682">
    <property type="term" value="F:chromatin binding"/>
    <property type="evidence" value="ECO:0007669"/>
    <property type="project" value="TreeGrafter"/>
</dbReference>
<dbReference type="GO" id="GO:0140658">
    <property type="term" value="F:ATP-dependent chromatin remodeler activity"/>
    <property type="evidence" value="ECO:0007669"/>
    <property type="project" value="TreeGrafter"/>
</dbReference>
<accession>A0A9P5VL73</accession>
<evidence type="ECO:0000256" key="1">
    <source>
        <dbReference type="ARBA" id="ARBA00004123"/>
    </source>
</evidence>
<protein>
    <recommendedName>
        <fullName evidence="6">Helicase ATP-binding domain-containing protein</fullName>
    </recommendedName>
</protein>
<dbReference type="SMART" id="SM00487">
    <property type="entry name" value="DEXDc"/>
    <property type="match status" value="1"/>
</dbReference>
<evidence type="ECO:0000313" key="7">
    <source>
        <dbReference type="EMBL" id="KAF9329983.1"/>
    </source>
</evidence>
<dbReference type="GO" id="GO:0000785">
    <property type="term" value="C:chromatin"/>
    <property type="evidence" value="ECO:0007669"/>
    <property type="project" value="TreeGrafter"/>
</dbReference>
<evidence type="ECO:0000256" key="3">
    <source>
        <dbReference type="ARBA" id="ARBA00022840"/>
    </source>
</evidence>
<dbReference type="AlphaFoldDB" id="A0A9P5VL73"/>
<dbReference type="GO" id="GO:0005524">
    <property type="term" value="F:ATP binding"/>
    <property type="evidence" value="ECO:0007669"/>
    <property type="project" value="InterPro"/>
</dbReference>
<feature type="region of interest" description="Disordered" evidence="5">
    <location>
        <begin position="49"/>
        <end position="86"/>
    </location>
</feature>
<keyword evidence="8" id="KW-1185">Reference proteome</keyword>
<comment type="caution">
    <text evidence="7">The sequence shown here is derived from an EMBL/GenBank/DDBJ whole genome shotgun (WGS) entry which is preliminary data.</text>
</comment>
<dbReference type="Proteomes" id="UP000696485">
    <property type="component" value="Unassembled WGS sequence"/>
</dbReference>
<feature type="domain" description="Helicase ATP-binding" evidence="6">
    <location>
        <begin position="144"/>
        <end position="297"/>
    </location>
</feature>
<dbReference type="Gene3D" id="3.40.50.300">
    <property type="entry name" value="P-loop containing nucleotide triphosphate hydrolases"/>
    <property type="match status" value="1"/>
</dbReference>
<dbReference type="Pfam" id="PF00176">
    <property type="entry name" value="SNF2-rel_dom"/>
    <property type="match status" value="1"/>
</dbReference>
<dbReference type="GO" id="GO:0005634">
    <property type="term" value="C:nucleus"/>
    <property type="evidence" value="ECO:0007669"/>
    <property type="project" value="UniProtKB-SubCell"/>
</dbReference>
<dbReference type="GO" id="GO:0042393">
    <property type="term" value="F:histone binding"/>
    <property type="evidence" value="ECO:0007669"/>
    <property type="project" value="TreeGrafter"/>
</dbReference>
<organism evidence="7 8">
    <name type="scientific">Podila minutissima</name>
    <dbReference type="NCBI Taxonomy" id="64525"/>
    <lineage>
        <taxon>Eukaryota</taxon>
        <taxon>Fungi</taxon>
        <taxon>Fungi incertae sedis</taxon>
        <taxon>Mucoromycota</taxon>
        <taxon>Mortierellomycotina</taxon>
        <taxon>Mortierellomycetes</taxon>
        <taxon>Mortierellales</taxon>
        <taxon>Mortierellaceae</taxon>
        <taxon>Podila</taxon>
    </lineage>
</organism>
<evidence type="ECO:0000256" key="2">
    <source>
        <dbReference type="ARBA" id="ARBA00022741"/>
    </source>
</evidence>
<dbReference type="PANTHER" id="PTHR45623">
    <property type="entry name" value="CHROMODOMAIN-HELICASE-DNA-BINDING PROTEIN 3-RELATED-RELATED"/>
    <property type="match status" value="1"/>
</dbReference>
<comment type="subcellular location">
    <subcellularLocation>
        <location evidence="1">Nucleus</location>
    </subcellularLocation>
</comment>
<dbReference type="PROSITE" id="PS51192">
    <property type="entry name" value="HELICASE_ATP_BIND_1"/>
    <property type="match status" value="1"/>
</dbReference>
<sequence>MKFLNNADQAENLTHPNPSQTYRAFQAFHRSEEGQGSRVCKGVEGAWRESDTKAKSTGPKARQNCNTENEEHQELLSDEENKGDSSSFVFTSSPTCKLNCANVVTSCSYRVGRLTILIYLNHVLHLNIKKRKRDYQIQGLYWMVSLYKNGINGILADEMGLDKTLQTVSFLKYLKHIQGIASRHLAIVPKSTLHNWKSEFNKWPPDSNVFLLHANKEERFDVCLTSYDICLLEKSHWKKFAWQYIMIDEAHRIKSENSQISWIIRTFSSKNCLLITGTPLQNNLYELWALLNFLLPNVFSSAEDLMPDSSCREQLYKVLRHFLLRRTKSDVKKSLPPKKGISLYMGLTAIQRKWYQRILEKDNDAVDGAGANRREGKTRLLNIVMLLRKCCDHPHLFDGAEPGPLCTTDQHIIDNAGKMVLLDKPLKRMKEQGCLSSCSVR</sequence>
<dbReference type="SUPFAM" id="SSF52540">
    <property type="entry name" value="P-loop containing nucleoside triphosphate hydrolases"/>
    <property type="match status" value="2"/>
</dbReference>
<evidence type="ECO:0000313" key="8">
    <source>
        <dbReference type="Proteomes" id="UP000696485"/>
    </source>
</evidence>
<feature type="compositionally biased region" description="Basic and acidic residues" evidence="5">
    <location>
        <begin position="69"/>
        <end position="83"/>
    </location>
</feature>
<dbReference type="Gene3D" id="3.40.50.10810">
    <property type="entry name" value="Tandem AAA-ATPase domain"/>
    <property type="match status" value="1"/>
</dbReference>
<keyword evidence="2" id="KW-0547">Nucleotide-binding</keyword>
<reference evidence="7" key="1">
    <citation type="journal article" date="2020" name="Fungal Divers.">
        <title>Resolving the Mortierellaceae phylogeny through synthesis of multi-gene phylogenetics and phylogenomics.</title>
        <authorList>
            <person name="Vandepol N."/>
            <person name="Liber J."/>
            <person name="Desiro A."/>
            <person name="Na H."/>
            <person name="Kennedy M."/>
            <person name="Barry K."/>
            <person name="Grigoriev I.V."/>
            <person name="Miller A.N."/>
            <person name="O'Donnell K."/>
            <person name="Stajich J.E."/>
            <person name="Bonito G."/>
        </authorList>
    </citation>
    <scope>NUCLEOTIDE SEQUENCE</scope>
    <source>
        <strain evidence="7">NVP1</strain>
    </source>
</reference>
<dbReference type="PANTHER" id="PTHR45623:SF49">
    <property type="entry name" value="SWI_SNF-RELATED MATRIX-ASSOCIATED ACTIN-DEPENDENT REGULATOR OF CHROMATIN SUBFAMILY A MEMBER 5"/>
    <property type="match status" value="1"/>
</dbReference>
<dbReference type="InterPro" id="IPR014001">
    <property type="entry name" value="Helicase_ATP-bd"/>
</dbReference>
<dbReference type="GO" id="GO:0003677">
    <property type="term" value="F:DNA binding"/>
    <property type="evidence" value="ECO:0007669"/>
    <property type="project" value="TreeGrafter"/>
</dbReference>
<gene>
    <name evidence="7" type="ORF">BG006_007024</name>
</gene>
<name>A0A9P5VL73_9FUNG</name>
<proteinExistence type="predicted"/>
<feature type="region of interest" description="Disordered" evidence="5">
    <location>
        <begin position="1"/>
        <end position="20"/>
    </location>
</feature>
<evidence type="ECO:0000256" key="5">
    <source>
        <dbReference type="SAM" id="MobiDB-lite"/>
    </source>
</evidence>
<keyword evidence="4" id="KW-0539">Nucleus</keyword>
<dbReference type="GO" id="GO:0016887">
    <property type="term" value="F:ATP hydrolysis activity"/>
    <property type="evidence" value="ECO:0007669"/>
    <property type="project" value="TreeGrafter"/>
</dbReference>
<evidence type="ECO:0000256" key="4">
    <source>
        <dbReference type="ARBA" id="ARBA00023242"/>
    </source>
</evidence>
<keyword evidence="3" id="KW-0067">ATP-binding</keyword>
<dbReference type="EMBL" id="JAAAUY010000431">
    <property type="protein sequence ID" value="KAF9329983.1"/>
    <property type="molecule type" value="Genomic_DNA"/>
</dbReference>